<evidence type="ECO:0000313" key="1">
    <source>
        <dbReference type="EMBL" id="SVC58117.1"/>
    </source>
</evidence>
<reference evidence="1" key="1">
    <citation type="submission" date="2018-05" db="EMBL/GenBank/DDBJ databases">
        <authorList>
            <person name="Lanie J.A."/>
            <person name="Ng W.-L."/>
            <person name="Kazmierczak K.M."/>
            <person name="Andrzejewski T.M."/>
            <person name="Davidsen T.M."/>
            <person name="Wayne K.J."/>
            <person name="Tettelin H."/>
            <person name="Glass J.I."/>
            <person name="Rusch D."/>
            <person name="Podicherti R."/>
            <person name="Tsui H.-C.T."/>
            <person name="Winkler M.E."/>
        </authorList>
    </citation>
    <scope>NUCLEOTIDE SEQUENCE</scope>
</reference>
<sequence length="33" mass="4059">MRNSVFLKLINKWKSNETLMKYNNKHTAYLLMQ</sequence>
<dbReference type="AlphaFoldDB" id="A0A382NCZ0"/>
<proteinExistence type="predicted"/>
<feature type="non-terminal residue" evidence="1">
    <location>
        <position position="33"/>
    </location>
</feature>
<gene>
    <name evidence="1" type="ORF">METZ01_LOCUS310971</name>
</gene>
<name>A0A382NCZ0_9ZZZZ</name>
<organism evidence="1">
    <name type="scientific">marine metagenome</name>
    <dbReference type="NCBI Taxonomy" id="408172"/>
    <lineage>
        <taxon>unclassified sequences</taxon>
        <taxon>metagenomes</taxon>
        <taxon>ecological metagenomes</taxon>
    </lineage>
</organism>
<dbReference type="EMBL" id="UINC01099103">
    <property type="protein sequence ID" value="SVC58117.1"/>
    <property type="molecule type" value="Genomic_DNA"/>
</dbReference>
<accession>A0A382NCZ0</accession>
<protein>
    <submittedName>
        <fullName evidence="1">Uncharacterized protein</fullName>
    </submittedName>
</protein>